<dbReference type="PANTHER" id="PTHR36492">
    <property type="match status" value="1"/>
</dbReference>
<dbReference type="PANTHER" id="PTHR36492:SF2">
    <property type="entry name" value="[ACYL-CARRIER-PROTEIN] PHOSPHODIESTERASE PPTH"/>
    <property type="match status" value="1"/>
</dbReference>
<dbReference type="InterPro" id="IPR004843">
    <property type="entry name" value="Calcineurin-like_PHP"/>
</dbReference>
<evidence type="ECO:0000259" key="1">
    <source>
        <dbReference type="Pfam" id="PF00149"/>
    </source>
</evidence>
<dbReference type="Proteomes" id="UP000569329">
    <property type="component" value="Unassembled WGS sequence"/>
</dbReference>
<dbReference type="InterPro" id="IPR052963">
    <property type="entry name" value="Pantetheine_PDE"/>
</dbReference>
<dbReference type="Pfam" id="PF00149">
    <property type="entry name" value="Metallophos"/>
    <property type="match status" value="1"/>
</dbReference>
<sequence>MSAPSLLATSDLHVSHRGNQAVLDRIRPRADGDWLIVAGDVAEKVDTIEWALRTLRDRFEQVLWVPGNHELWTTADDEVTLRGAHRYDHLVELCRGLGVLTPEDPYPVWETDTESLVVAPLFLLYDYSFRPTGTTLQQAVDHAYDTHVVCTDEVLLHPDPHEDRRSWCRQRVEATLPRLEAIPEDASTVLISHWPLRHEPTLRLRYPQFAIWCGTELTSDWHRRFRAVAEVHGHLHIPVTDHVDGVPFEDVSLGYPREWKRYTTDPDPVHSIVPPAPERTFEELVRAHQ</sequence>
<protein>
    <submittedName>
        <fullName evidence="2">3',5'-cyclic AMP phosphodiesterase CpdA</fullName>
    </submittedName>
</protein>
<proteinExistence type="predicted"/>
<dbReference type="SUPFAM" id="SSF56300">
    <property type="entry name" value="Metallo-dependent phosphatases"/>
    <property type="match status" value="1"/>
</dbReference>
<accession>A0A839DRL1</accession>
<feature type="domain" description="Calcineurin-like phosphoesterase" evidence="1">
    <location>
        <begin position="6"/>
        <end position="238"/>
    </location>
</feature>
<dbReference type="EMBL" id="JACGWZ010000001">
    <property type="protein sequence ID" value="MBA8823600.1"/>
    <property type="molecule type" value="Genomic_DNA"/>
</dbReference>
<dbReference type="GO" id="GO:0016787">
    <property type="term" value="F:hydrolase activity"/>
    <property type="evidence" value="ECO:0007669"/>
    <property type="project" value="InterPro"/>
</dbReference>
<gene>
    <name evidence="2" type="ORF">FHX42_000929</name>
</gene>
<evidence type="ECO:0000313" key="3">
    <source>
        <dbReference type="Proteomes" id="UP000569329"/>
    </source>
</evidence>
<organism evidence="2 3">
    <name type="scientific">Halosaccharopolyspora lacisalsi</name>
    <dbReference type="NCBI Taxonomy" id="1000566"/>
    <lineage>
        <taxon>Bacteria</taxon>
        <taxon>Bacillati</taxon>
        <taxon>Actinomycetota</taxon>
        <taxon>Actinomycetes</taxon>
        <taxon>Pseudonocardiales</taxon>
        <taxon>Pseudonocardiaceae</taxon>
        <taxon>Halosaccharopolyspora</taxon>
    </lineage>
</organism>
<dbReference type="InterPro" id="IPR029052">
    <property type="entry name" value="Metallo-depent_PP-like"/>
</dbReference>
<dbReference type="AlphaFoldDB" id="A0A839DRL1"/>
<name>A0A839DRL1_9PSEU</name>
<evidence type="ECO:0000313" key="2">
    <source>
        <dbReference type="EMBL" id="MBA8823600.1"/>
    </source>
</evidence>
<dbReference type="RefSeq" id="WP_182542881.1">
    <property type="nucleotide sequence ID" value="NZ_JACGWZ010000001.1"/>
</dbReference>
<comment type="caution">
    <text evidence="2">The sequence shown here is derived from an EMBL/GenBank/DDBJ whole genome shotgun (WGS) entry which is preliminary data.</text>
</comment>
<keyword evidence="3" id="KW-1185">Reference proteome</keyword>
<dbReference type="Gene3D" id="3.60.21.10">
    <property type="match status" value="1"/>
</dbReference>
<reference evidence="2 3" key="1">
    <citation type="submission" date="2020-07" db="EMBL/GenBank/DDBJ databases">
        <title>Sequencing the genomes of 1000 actinobacteria strains.</title>
        <authorList>
            <person name="Klenk H.-P."/>
        </authorList>
    </citation>
    <scope>NUCLEOTIDE SEQUENCE [LARGE SCALE GENOMIC DNA]</scope>
    <source>
        <strain evidence="2 3">DSM 45975</strain>
    </source>
</reference>